<accession>A0A0L7RK44</accession>
<proteinExistence type="predicted"/>
<dbReference type="AlphaFoldDB" id="A0A0L7RK44"/>
<name>A0A0L7RK44_9HYME</name>
<keyword evidence="2" id="KW-1185">Reference proteome</keyword>
<reference evidence="1 2" key="1">
    <citation type="submission" date="2015-07" db="EMBL/GenBank/DDBJ databases">
        <title>The genome of Habropoda laboriosa.</title>
        <authorList>
            <person name="Pan H."/>
            <person name="Kapheim K."/>
        </authorList>
    </citation>
    <scope>NUCLEOTIDE SEQUENCE [LARGE SCALE GENOMIC DNA]</scope>
    <source>
        <strain evidence="1">0110345459</strain>
    </source>
</reference>
<sequence length="134" mass="15282">CENHLIQFFNKKPQKFYSDGIMVLPEKWQKFVNQNGTNVFGLIRFIGNDIKIFRPSNIYTPFVAKGLIRETTLLSTDISVTMILARTLTQHLTAHFTYCSLLVSSRDLDIVSPGRSTLFSRVAKQKCLSPPLIM</sequence>
<dbReference type="Proteomes" id="UP000053825">
    <property type="component" value="Unassembled WGS sequence"/>
</dbReference>
<evidence type="ECO:0000313" key="1">
    <source>
        <dbReference type="EMBL" id="KOC71240.1"/>
    </source>
</evidence>
<protein>
    <submittedName>
        <fullName evidence="1">Uncharacterized protein</fullName>
    </submittedName>
</protein>
<gene>
    <name evidence="1" type="ORF">WH47_00920</name>
</gene>
<dbReference type="EMBL" id="KQ414575">
    <property type="protein sequence ID" value="KOC71240.1"/>
    <property type="molecule type" value="Genomic_DNA"/>
</dbReference>
<evidence type="ECO:0000313" key="2">
    <source>
        <dbReference type="Proteomes" id="UP000053825"/>
    </source>
</evidence>
<feature type="non-terminal residue" evidence="1">
    <location>
        <position position="1"/>
    </location>
</feature>
<organism evidence="1 2">
    <name type="scientific">Habropoda laboriosa</name>
    <dbReference type="NCBI Taxonomy" id="597456"/>
    <lineage>
        <taxon>Eukaryota</taxon>
        <taxon>Metazoa</taxon>
        <taxon>Ecdysozoa</taxon>
        <taxon>Arthropoda</taxon>
        <taxon>Hexapoda</taxon>
        <taxon>Insecta</taxon>
        <taxon>Pterygota</taxon>
        <taxon>Neoptera</taxon>
        <taxon>Endopterygota</taxon>
        <taxon>Hymenoptera</taxon>
        <taxon>Apocrita</taxon>
        <taxon>Aculeata</taxon>
        <taxon>Apoidea</taxon>
        <taxon>Anthophila</taxon>
        <taxon>Apidae</taxon>
        <taxon>Habropoda</taxon>
    </lineage>
</organism>